<gene>
    <name evidence="1" type="ORF">OUC_1188</name>
</gene>
<name>K2KC96_HELPX</name>
<accession>K2KC96</accession>
<evidence type="ECO:0000313" key="2">
    <source>
        <dbReference type="Proteomes" id="UP000002808"/>
    </source>
</evidence>
<reference evidence="1 2" key="1">
    <citation type="submission" date="2012-08" db="EMBL/GenBank/DDBJ databases">
        <title>Comparative Sequence Analysis of H. pylori isolates.</title>
        <authorList>
            <person name="Blanchard T.G."/>
            <person name="Czinn S.J."/>
            <person name="McCracken C.M."/>
            <person name="Abolude K.A."/>
            <person name="Shefchek K.S."/>
            <person name="Maroo A.M."/>
            <person name="Santana-Cruz I.S."/>
            <person name="Tallon L.J."/>
            <person name="Ficke F.W.F."/>
        </authorList>
    </citation>
    <scope>NUCLEOTIDE SEQUENCE [LARGE SCALE GENOMIC DNA]</scope>
    <source>
        <strain evidence="1 2">R018c</strain>
    </source>
</reference>
<evidence type="ECO:0000313" key="1">
    <source>
        <dbReference type="EMBL" id="EKE80454.1"/>
    </source>
</evidence>
<dbReference type="AlphaFoldDB" id="K2KC96"/>
<organism evidence="1 2">
    <name type="scientific">Helicobacter pylori R018c</name>
    <dbReference type="NCBI Taxonomy" id="1145110"/>
    <lineage>
        <taxon>Bacteria</taxon>
        <taxon>Pseudomonadati</taxon>
        <taxon>Campylobacterota</taxon>
        <taxon>Epsilonproteobacteria</taxon>
        <taxon>Campylobacterales</taxon>
        <taxon>Helicobacteraceae</taxon>
        <taxon>Helicobacter</taxon>
    </lineage>
</organism>
<comment type="caution">
    <text evidence="1">The sequence shown here is derived from an EMBL/GenBank/DDBJ whole genome shotgun (WGS) entry which is preliminary data.</text>
</comment>
<sequence length="39" mass="4806">MLHLVTYFKKGLFEYQREKLKLITLKKLKEFFKILNSLC</sequence>
<dbReference type="EMBL" id="AMOQ01000004">
    <property type="protein sequence ID" value="EKE80454.1"/>
    <property type="molecule type" value="Genomic_DNA"/>
</dbReference>
<proteinExistence type="predicted"/>
<dbReference type="PATRIC" id="fig|1145110.4.peg.1167"/>
<protein>
    <submittedName>
        <fullName evidence="1">Uncharacterized protein</fullName>
    </submittedName>
</protein>
<dbReference type="Proteomes" id="UP000002808">
    <property type="component" value="Unassembled WGS sequence"/>
</dbReference>